<feature type="transmembrane region" description="Helical" evidence="10">
    <location>
        <begin position="195"/>
        <end position="214"/>
    </location>
</feature>
<protein>
    <recommendedName>
        <fullName evidence="2">H(+)-exporting diphosphatase</fullName>
        <ecNumber evidence="2">7.1.3.1</ecNumber>
    </recommendedName>
</protein>
<reference evidence="11" key="1">
    <citation type="submission" date="2021-01" db="EMBL/GenBank/DDBJ databases">
        <authorList>
            <consortium name="Genoscope - CEA"/>
            <person name="William W."/>
        </authorList>
    </citation>
    <scope>NUCLEOTIDE SEQUENCE</scope>
</reference>
<evidence type="ECO:0000256" key="8">
    <source>
        <dbReference type="ARBA" id="ARBA00023065"/>
    </source>
</evidence>
<evidence type="ECO:0000256" key="9">
    <source>
        <dbReference type="ARBA" id="ARBA00023136"/>
    </source>
</evidence>
<name>A0A8S1W944_PAROT</name>
<organism evidence="11 12">
    <name type="scientific">Paramecium octaurelia</name>
    <dbReference type="NCBI Taxonomy" id="43137"/>
    <lineage>
        <taxon>Eukaryota</taxon>
        <taxon>Sar</taxon>
        <taxon>Alveolata</taxon>
        <taxon>Ciliophora</taxon>
        <taxon>Intramacronucleata</taxon>
        <taxon>Oligohymenophorea</taxon>
        <taxon>Peniculida</taxon>
        <taxon>Parameciidae</taxon>
        <taxon>Paramecium</taxon>
    </lineage>
</organism>
<feature type="transmembrane region" description="Helical" evidence="10">
    <location>
        <begin position="732"/>
        <end position="750"/>
    </location>
</feature>
<keyword evidence="9 10" id="KW-0472">Membrane</keyword>
<feature type="transmembrane region" description="Helical" evidence="10">
    <location>
        <begin position="520"/>
        <end position="543"/>
    </location>
</feature>
<keyword evidence="7 10" id="KW-1133">Transmembrane helix</keyword>
<dbReference type="OrthoDB" id="288420at2759"/>
<proteinExistence type="predicted"/>
<keyword evidence="5" id="KW-0460">Magnesium</keyword>
<sequence length="818" mass="92573">MDNSSIRTSGLVHRPIVLFFLNRLSEFILVGEQDLNESPLYFIVLVLFQDGWCQIIQQIERILSLQRFAGIDIQQINFYSFLLMGWLGSLVVIILICIVGIVWYFVHLIAQGFTVQYKDEQDFVSDQLRGLLGVDDIQPSSYRPTVEPQYLSGIVDLIETSIGGLWLAQFLYMILLLFLFFLVVDIWFIDYPFSFMFNAILGAMTVMLFAYYVTSTNSKSLTRALIQSQFSKEESFGYMYQSGFAIVSLLFSLLFGMYVLMYYFNVAVWGGDMKKEEYEKVSILMIGFLMGMILGGFIYREGISMMCRSMKTASFGLIRADLNLSVGNNNISQLTRLAYMVSQQAGNAIVNFLDTGFVLVFLCCAVSQIVINSPEVLDSKNRSAFILGPIYLVCIGYLGSIVCYFLKTMCADQETGSFAALNVRWQVIIAALISFIIHVSFPFSFLIDEFTLKGENTKDIDFEGKSNMHACWCYLLGLIFNVLHISLFEWYTSHGCPNVRNMGLATSDRILPMNLIYSNYLGDLFSAIPTVLMFLLISIVYSIEGFAGMLFAASGYISLFIIYGVIFFIGCNSSDSYKLTCFAHFISDVQGKIFQIYWEAKNYMVFLKATNAGTAFLVCIGIIGAQLYQYPTALNSLFVKNEGFLGLFIGFSIMFVCRGINIWGIINVAKSYFIFQPSEEAEGKLNYLKDIRIIEFTKFKYTHSMLYVAYNVLFVTIMILMFGSILGHAGSVAMMIGACIATFLIQYTGLIKGTTLENSRVYNEIQDNRKDHHYLMYVSGDTYACATEESNACPLIPYLIYSFCLLISCQKHFAKAEK</sequence>
<evidence type="ECO:0000256" key="7">
    <source>
        <dbReference type="ARBA" id="ARBA00022989"/>
    </source>
</evidence>
<dbReference type="GO" id="GO:0012505">
    <property type="term" value="C:endomembrane system"/>
    <property type="evidence" value="ECO:0007669"/>
    <property type="project" value="UniProtKB-SubCell"/>
</dbReference>
<dbReference type="EC" id="7.1.3.1" evidence="2"/>
<evidence type="ECO:0000313" key="11">
    <source>
        <dbReference type="EMBL" id="CAD8182336.1"/>
    </source>
</evidence>
<keyword evidence="3" id="KW-0813">Transport</keyword>
<dbReference type="PANTHER" id="PTHR31998">
    <property type="entry name" value="K(+)-INSENSITIVE PYROPHOSPHATE-ENERGIZED PROTON PUMP"/>
    <property type="match status" value="1"/>
</dbReference>
<comment type="caution">
    <text evidence="11">The sequence shown here is derived from an EMBL/GenBank/DDBJ whole genome shotgun (WGS) entry which is preliminary data.</text>
</comment>
<keyword evidence="12" id="KW-1185">Reference proteome</keyword>
<accession>A0A8S1W944</accession>
<keyword evidence="4 10" id="KW-0812">Transmembrane</keyword>
<dbReference type="OMA" id="VDIWFID"/>
<feature type="transmembrane region" description="Helical" evidence="10">
    <location>
        <begin position="235"/>
        <end position="261"/>
    </location>
</feature>
<evidence type="ECO:0000256" key="5">
    <source>
        <dbReference type="ARBA" id="ARBA00022842"/>
    </source>
</evidence>
<dbReference type="InterPro" id="IPR004131">
    <property type="entry name" value="PPase-energised_H-pump"/>
</dbReference>
<feature type="transmembrane region" description="Helical" evidence="10">
    <location>
        <begin position="706"/>
        <end position="726"/>
    </location>
</feature>
<evidence type="ECO:0000256" key="4">
    <source>
        <dbReference type="ARBA" id="ARBA00022692"/>
    </source>
</evidence>
<evidence type="ECO:0000256" key="6">
    <source>
        <dbReference type="ARBA" id="ARBA00022967"/>
    </source>
</evidence>
<feature type="transmembrane region" description="Helical" evidence="10">
    <location>
        <begin position="427"/>
        <end position="447"/>
    </location>
</feature>
<evidence type="ECO:0000256" key="10">
    <source>
        <dbReference type="SAM" id="Phobius"/>
    </source>
</evidence>
<keyword evidence="8" id="KW-0406">Ion transport</keyword>
<dbReference type="Proteomes" id="UP000683925">
    <property type="component" value="Unassembled WGS sequence"/>
</dbReference>
<feature type="transmembrane region" description="Helical" evidence="10">
    <location>
        <begin position="644"/>
        <end position="666"/>
    </location>
</feature>
<evidence type="ECO:0000256" key="2">
    <source>
        <dbReference type="ARBA" id="ARBA00013242"/>
    </source>
</evidence>
<feature type="transmembrane region" description="Helical" evidence="10">
    <location>
        <begin position="383"/>
        <end position="406"/>
    </location>
</feature>
<feature type="transmembrane region" description="Helical" evidence="10">
    <location>
        <begin position="170"/>
        <end position="189"/>
    </location>
</feature>
<gene>
    <name evidence="11" type="ORF">POCTA_138.1.T0780237</name>
</gene>
<evidence type="ECO:0000256" key="3">
    <source>
        <dbReference type="ARBA" id="ARBA00022448"/>
    </source>
</evidence>
<dbReference type="GO" id="GO:0016020">
    <property type="term" value="C:membrane"/>
    <property type="evidence" value="ECO:0007669"/>
    <property type="project" value="InterPro"/>
</dbReference>
<feature type="transmembrane region" description="Helical" evidence="10">
    <location>
        <begin position="549"/>
        <end position="569"/>
    </location>
</feature>
<evidence type="ECO:0000313" key="12">
    <source>
        <dbReference type="Proteomes" id="UP000683925"/>
    </source>
</evidence>
<comment type="subcellular location">
    <subcellularLocation>
        <location evidence="1">Endomembrane system</location>
        <topology evidence="1">Multi-pass membrane protein</topology>
    </subcellularLocation>
</comment>
<keyword evidence="6" id="KW-1278">Translocase</keyword>
<feature type="transmembrane region" description="Helical" evidence="10">
    <location>
        <begin position="467"/>
        <end position="491"/>
    </location>
</feature>
<dbReference type="GO" id="GO:0009678">
    <property type="term" value="F:diphosphate hydrolysis-driven proton transmembrane transporter activity"/>
    <property type="evidence" value="ECO:0007669"/>
    <property type="project" value="UniProtKB-EC"/>
</dbReference>
<dbReference type="GO" id="GO:0004427">
    <property type="term" value="F:inorganic diphosphate phosphatase activity"/>
    <property type="evidence" value="ECO:0007669"/>
    <property type="project" value="InterPro"/>
</dbReference>
<feature type="transmembrane region" description="Helical" evidence="10">
    <location>
        <begin position="605"/>
        <end position="624"/>
    </location>
</feature>
<dbReference type="EMBL" id="CAJJDP010000077">
    <property type="protein sequence ID" value="CAD8182336.1"/>
    <property type="molecule type" value="Genomic_DNA"/>
</dbReference>
<feature type="transmembrane region" description="Helical" evidence="10">
    <location>
        <begin position="349"/>
        <end position="371"/>
    </location>
</feature>
<feature type="transmembrane region" description="Helical" evidence="10">
    <location>
        <begin position="281"/>
        <end position="299"/>
    </location>
</feature>
<evidence type="ECO:0000256" key="1">
    <source>
        <dbReference type="ARBA" id="ARBA00004127"/>
    </source>
</evidence>
<dbReference type="AlphaFoldDB" id="A0A8S1W944"/>
<feature type="transmembrane region" description="Helical" evidence="10">
    <location>
        <begin position="86"/>
        <end position="106"/>
    </location>
</feature>